<dbReference type="RefSeq" id="WP_058480338.1">
    <property type="nucleotide sequence ID" value="NZ_CAAAIQ010000026.1"/>
</dbReference>
<sequence>MKKNLGLKVLTGVVVGVVALVLTNSGNSGESVTPENKTNPNNINEAIASQFNDNIRDVSARLVQTEQKMHAIEVQNKTLSERNAALIASKEEGGVVVRQELPPEVAQTIEELKKELVQLKESRTSADNAAGYPVGQLAQNEAPHAMGGVTDIDAQLMKRPLSEQEVRYWNKFNERRKRIQKTLTRKVKKKIPNQDDKKQSIPYYTIPAGSDLGNTTLLSALIGEVPIDGKLMQPLFPFSAIISRGDLMASNGVALPPDISGMKVSGYAIGVGSFLDNISCARAYVTSVLFTFQDGHFVVVGKEQMTNSVDLVNNESLGYLTTAYGNPCIHGKYYTNAPRVLTAMLAAGGMEGAGNALSQWQMTYFAGPNGATAAPTGSFAPYAAGGALAQGSVKAADWLEKRIQGSFDMVFVPASVPYRMGNQTHYRPNRMSLHFTQTIQLDKEPKGRVLDYGHLQHYTHDFSLK</sequence>
<dbReference type="STRING" id="66969.Lwal_1652"/>
<keyword evidence="3" id="KW-1185">Reference proteome</keyword>
<dbReference type="InterPro" id="IPR021207">
    <property type="entry name" value="Integr_conj_element_PFL4705"/>
</dbReference>
<proteinExistence type="predicted"/>
<dbReference type="PATRIC" id="fig|66969.6.peg.1804"/>
<evidence type="ECO:0000313" key="3">
    <source>
        <dbReference type="Proteomes" id="UP000054729"/>
    </source>
</evidence>
<reference evidence="2 3" key="1">
    <citation type="submission" date="2015-11" db="EMBL/GenBank/DDBJ databases">
        <title>Genomic analysis of 38 Legionella species identifies large and diverse effector repertoires.</title>
        <authorList>
            <person name="Burstein D."/>
            <person name="Amaro F."/>
            <person name="Zusman T."/>
            <person name="Lifshitz Z."/>
            <person name="Cohen O."/>
            <person name="Gilbert J.A."/>
            <person name="Pupko T."/>
            <person name="Shuman H.A."/>
            <person name="Segal G."/>
        </authorList>
    </citation>
    <scope>NUCLEOTIDE SEQUENCE [LARGE SCALE GENOMIC DNA]</scope>
    <source>
        <strain evidence="2 3">ATCC 51914</strain>
    </source>
</reference>
<protein>
    <submittedName>
        <fullName evidence="2">Membrane protein</fullName>
    </submittedName>
</protein>
<gene>
    <name evidence="2" type="ORF">Lwal_1652</name>
</gene>
<keyword evidence="1" id="KW-0175">Coiled coil</keyword>
<name>A0A0W1AC12_9GAMM</name>
<dbReference type="OrthoDB" id="7061550at2"/>
<evidence type="ECO:0000256" key="1">
    <source>
        <dbReference type="SAM" id="Coils"/>
    </source>
</evidence>
<comment type="caution">
    <text evidence="2">The sequence shown here is derived from an EMBL/GenBank/DDBJ whole genome shotgun (WGS) entry which is preliminary data.</text>
</comment>
<evidence type="ECO:0000313" key="2">
    <source>
        <dbReference type="EMBL" id="KTD78882.1"/>
    </source>
</evidence>
<accession>A0A0W1AC12</accession>
<dbReference type="AlphaFoldDB" id="A0A0W1AC12"/>
<dbReference type="EMBL" id="LNZB01000038">
    <property type="protein sequence ID" value="KTD78882.1"/>
    <property type="molecule type" value="Genomic_DNA"/>
</dbReference>
<dbReference type="Proteomes" id="UP000054729">
    <property type="component" value="Unassembled WGS sequence"/>
</dbReference>
<dbReference type="NCBIfam" id="TIGR03752">
    <property type="entry name" value="conj_TIGR03752"/>
    <property type="match status" value="1"/>
</dbReference>
<organism evidence="2 3">
    <name type="scientific">Legionella waltersii</name>
    <dbReference type="NCBI Taxonomy" id="66969"/>
    <lineage>
        <taxon>Bacteria</taxon>
        <taxon>Pseudomonadati</taxon>
        <taxon>Pseudomonadota</taxon>
        <taxon>Gammaproteobacteria</taxon>
        <taxon>Legionellales</taxon>
        <taxon>Legionellaceae</taxon>
        <taxon>Legionella</taxon>
    </lineage>
</organism>
<feature type="coiled-coil region" evidence="1">
    <location>
        <begin position="48"/>
        <end position="82"/>
    </location>
</feature>